<dbReference type="PANTHER" id="PTHR43103:SF5">
    <property type="entry name" value="4-EPIMERASE, PUTATIVE (AFU_ORTHOLOGUE AFUA_7G00360)-RELATED"/>
    <property type="match status" value="1"/>
</dbReference>
<evidence type="ECO:0000313" key="7">
    <source>
        <dbReference type="Proteomes" id="UP000249135"/>
    </source>
</evidence>
<protein>
    <submittedName>
        <fullName evidence="6">NAD-dependent dehydratase</fullName>
    </submittedName>
</protein>
<keyword evidence="3" id="KW-0520">NAD</keyword>
<name>A0A2W5R921_VARPD</name>
<comment type="similarity">
    <text evidence="1">Belongs to the NAD(P)-dependent epimerase/dehydratase family.</text>
</comment>
<dbReference type="GO" id="GO:0016491">
    <property type="term" value="F:oxidoreductase activity"/>
    <property type="evidence" value="ECO:0007669"/>
    <property type="project" value="UniProtKB-KW"/>
</dbReference>
<evidence type="ECO:0000256" key="3">
    <source>
        <dbReference type="ARBA" id="ARBA00023027"/>
    </source>
</evidence>
<gene>
    <name evidence="6" type="ORF">DI563_27495</name>
</gene>
<accession>A0A2W5R921</accession>
<dbReference type="InterPro" id="IPR036291">
    <property type="entry name" value="NAD(P)-bd_dom_sf"/>
</dbReference>
<dbReference type="Pfam" id="PF01370">
    <property type="entry name" value="Epimerase"/>
    <property type="match status" value="1"/>
</dbReference>
<dbReference type="Gene3D" id="3.40.50.720">
    <property type="entry name" value="NAD(P)-binding Rossmann-like Domain"/>
    <property type="match status" value="1"/>
</dbReference>
<proteinExistence type="inferred from homology"/>
<evidence type="ECO:0000313" key="6">
    <source>
        <dbReference type="EMBL" id="PZQ63713.1"/>
    </source>
</evidence>
<dbReference type="PANTHER" id="PTHR43103">
    <property type="entry name" value="NUCLEOSIDE-DIPHOSPHATE-SUGAR EPIMERASE"/>
    <property type="match status" value="1"/>
</dbReference>
<reference evidence="6 7" key="1">
    <citation type="submission" date="2017-08" db="EMBL/GenBank/DDBJ databases">
        <title>Infants hospitalized years apart are colonized by the same room-sourced microbial strains.</title>
        <authorList>
            <person name="Brooks B."/>
            <person name="Olm M.R."/>
            <person name="Firek B.A."/>
            <person name="Baker R."/>
            <person name="Thomas B.C."/>
            <person name="Morowitz M.J."/>
            <person name="Banfield J.F."/>
        </authorList>
    </citation>
    <scope>NUCLEOTIDE SEQUENCE [LARGE SCALE GENOMIC DNA]</scope>
    <source>
        <strain evidence="6">S2_005_003_R2_41</strain>
    </source>
</reference>
<evidence type="ECO:0000256" key="1">
    <source>
        <dbReference type="ARBA" id="ARBA00007637"/>
    </source>
</evidence>
<feature type="domain" description="NAD-dependent epimerase/dehydratase" evidence="5">
    <location>
        <begin position="19"/>
        <end position="180"/>
    </location>
</feature>
<organism evidence="6 7">
    <name type="scientific">Variovorax paradoxus</name>
    <dbReference type="NCBI Taxonomy" id="34073"/>
    <lineage>
        <taxon>Bacteria</taxon>
        <taxon>Pseudomonadati</taxon>
        <taxon>Pseudomonadota</taxon>
        <taxon>Betaproteobacteria</taxon>
        <taxon>Burkholderiales</taxon>
        <taxon>Comamonadaceae</taxon>
        <taxon>Variovorax</taxon>
    </lineage>
</organism>
<dbReference type="InterPro" id="IPR001509">
    <property type="entry name" value="Epimerase_deHydtase"/>
</dbReference>
<evidence type="ECO:0000256" key="4">
    <source>
        <dbReference type="SAM" id="MobiDB-lite"/>
    </source>
</evidence>
<evidence type="ECO:0000259" key="5">
    <source>
        <dbReference type="Pfam" id="PF01370"/>
    </source>
</evidence>
<dbReference type="AlphaFoldDB" id="A0A2W5R921"/>
<keyword evidence="2" id="KW-0560">Oxidoreductase</keyword>
<dbReference type="Proteomes" id="UP000249135">
    <property type="component" value="Unassembled WGS sequence"/>
</dbReference>
<dbReference type="EMBL" id="QFPP01000585">
    <property type="protein sequence ID" value="PZQ63713.1"/>
    <property type="molecule type" value="Genomic_DNA"/>
</dbReference>
<dbReference type="SUPFAM" id="SSF51735">
    <property type="entry name" value="NAD(P)-binding Rossmann-fold domains"/>
    <property type="match status" value="1"/>
</dbReference>
<feature type="region of interest" description="Disordered" evidence="4">
    <location>
        <begin position="251"/>
        <end position="278"/>
    </location>
</feature>
<evidence type="ECO:0000256" key="2">
    <source>
        <dbReference type="ARBA" id="ARBA00023002"/>
    </source>
</evidence>
<comment type="caution">
    <text evidence="6">The sequence shown here is derived from an EMBL/GenBank/DDBJ whole genome shotgun (WGS) entry which is preliminary data.</text>
</comment>
<sequence>MSEHSHSAPTGAPRLGRLLLTGAAGGLGKVLRERLKPLARTLRVSDIASLGEPQGPHEELVPCDLADKQAIHALLAGCDAVVHLGGVSVERPFEEILGANIQGIFHVYEGARRHGVKRVVFASSNHVIGFHKQGERIDATAPRRPDGYYGLSKSFGEDVAQFYFDRYGIETVSIRIGSSFPEPTNRRMLSTWLSYDDLTQLVEKALLTPDVKHTIVYGASANRDLWWDNRAASHLGFVPKDSSEPFRAKVESQPPVAPTDPNAIYQGGAFTAQGPFGD</sequence>